<proteinExistence type="predicted"/>
<evidence type="ECO:0000313" key="3">
    <source>
        <dbReference type="Proteomes" id="UP000245934"/>
    </source>
</evidence>
<evidence type="ECO:0000313" key="2">
    <source>
        <dbReference type="EMBL" id="PWR73633.1"/>
    </source>
</evidence>
<reference evidence="2 3" key="1">
    <citation type="submission" date="2018-05" db="EMBL/GenBank/DDBJ databases">
        <title>Draft genome of Methanospirillum stamsii Pt1.</title>
        <authorList>
            <person name="Dueholm M.S."/>
            <person name="Nielsen P.H."/>
            <person name="Bakmann L.F."/>
            <person name="Otzen D.E."/>
        </authorList>
    </citation>
    <scope>NUCLEOTIDE SEQUENCE [LARGE SCALE GENOMIC DNA]</scope>
    <source>
        <strain evidence="2 3">Pt1</strain>
    </source>
</reference>
<accession>A0A2V2NE92</accession>
<dbReference type="AlphaFoldDB" id="A0A2V2NE92"/>
<dbReference type="OrthoDB" id="117754at2157"/>
<keyword evidence="3" id="KW-1185">Reference proteome</keyword>
<dbReference type="EMBL" id="QGMZ01000018">
    <property type="protein sequence ID" value="PWR73633.1"/>
    <property type="molecule type" value="Genomic_DNA"/>
</dbReference>
<feature type="region of interest" description="Disordered" evidence="1">
    <location>
        <begin position="1"/>
        <end position="46"/>
    </location>
</feature>
<feature type="compositionally biased region" description="Polar residues" evidence="1">
    <location>
        <begin position="37"/>
        <end position="46"/>
    </location>
</feature>
<gene>
    <name evidence="2" type="ORF">DLD82_10425</name>
</gene>
<name>A0A2V2NE92_9EURY</name>
<dbReference type="GeneID" id="97608638"/>
<dbReference type="Proteomes" id="UP000245934">
    <property type="component" value="Unassembled WGS sequence"/>
</dbReference>
<dbReference type="RefSeq" id="WP_109941045.1">
    <property type="nucleotide sequence ID" value="NZ_CP176366.1"/>
</dbReference>
<organism evidence="2 3">
    <name type="scientific">Methanospirillum stamsii</name>
    <dbReference type="NCBI Taxonomy" id="1277351"/>
    <lineage>
        <taxon>Archaea</taxon>
        <taxon>Methanobacteriati</taxon>
        <taxon>Methanobacteriota</taxon>
        <taxon>Stenosarchaea group</taxon>
        <taxon>Methanomicrobia</taxon>
        <taxon>Methanomicrobiales</taxon>
        <taxon>Methanospirillaceae</taxon>
        <taxon>Methanospirillum</taxon>
    </lineage>
</organism>
<comment type="caution">
    <text evidence="2">The sequence shown here is derived from an EMBL/GenBank/DDBJ whole genome shotgun (WGS) entry which is preliminary data.</text>
</comment>
<protein>
    <recommendedName>
        <fullName evidence="4">DUF5320 domain-containing protein</fullName>
    </recommendedName>
</protein>
<sequence length="92" mass="9471">MPGFDGTGPQGRGPMTGRGFGNCRPAYQQARVPATPSGENQNVMTNENAPVYQSPAQGQAPVYGLGRGGIPCGGGRGFGNGGRGGRRGRCFW</sequence>
<evidence type="ECO:0000256" key="1">
    <source>
        <dbReference type="SAM" id="MobiDB-lite"/>
    </source>
</evidence>
<feature type="compositionally biased region" description="Gly residues" evidence="1">
    <location>
        <begin position="1"/>
        <end position="20"/>
    </location>
</feature>
<evidence type="ECO:0008006" key="4">
    <source>
        <dbReference type="Google" id="ProtNLM"/>
    </source>
</evidence>